<dbReference type="Proteomes" id="UP000030764">
    <property type="component" value="Unassembled WGS sequence"/>
</dbReference>
<proteinExistence type="predicted"/>
<gene>
    <name evidence="1" type="ORF">M513_12078</name>
    <name evidence="2" type="ORF">M513_12081</name>
    <name evidence="3" type="ORF">M514_20362</name>
</gene>
<organism evidence="2 4">
    <name type="scientific">Trichuris suis</name>
    <name type="common">pig whipworm</name>
    <dbReference type="NCBI Taxonomy" id="68888"/>
    <lineage>
        <taxon>Eukaryota</taxon>
        <taxon>Metazoa</taxon>
        <taxon>Ecdysozoa</taxon>
        <taxon>Nematoda</taxon>
        <taxon>Enoplea</taxon>
        <taxon>Dorylaimia</taxon>
        <taxon>Trichinellida</taxon>
        <taxon>Trichuridae</taxon>
        <taxon>Trichuris</taxon>
    </lineage>
</organism>
<reference evidence="2 4" key="1">
    <citation type="journal article" date="2014" name="Nat. Genet.">
        <title>Genome and transcriptome of the porcine whipworm Trichuris suis.</title>
        <authorList>
            <person name="Jex A.R."/>
            <person name="Nejsum P."/>
            <person name="Schwarz E.M."/>
            <person name="Hu L."/>
            <person name="Young N.D."/>
            <person name="Hall R.S."/>
            <person name="Korhonen P.K."/>
            <person name="Liao S."/>
            <person name="Thamsborg S."/>
            <person name="Xia J."/>
            <person name="Xu P."/>
            <person name="Wang S."/>
            <person name="Scheerlinck J.P."/>
            <person name="Hofmann A."/>
            <person name="Sternberg P.W."/>
            <person name="Wang J."/>
            <person name="Gasser R.B."/>
        </authorList>
    </citation>
    <scope>NUCLEOTIDE SEQUENCE [LARGE SCALE GENOMIC DNA]</scope>
    <source>
        <strain evidence="3">DCEP-RM93F</strain>
        <strain evidence="2">DCEP-RM93M</strain>
    </source>
</reference>
<dbReference type="EMBL" id="KL363342">
    <property type="protein sequence ID" value="KFD47038.1"/>
    <property type="molecule type" value="Genomic_DNA"/>
</dbReference>
<dbReference type="AlphaFoldDB" id="A0A085LPZ2"/>
<accession>A0A085LPZ2</accession>
<evidence type="ECO:0000313" key="1">
    <source>
        <dbReference type="EMBL" id="KFD47035.1"/>
    </source>
</evidence>
<name>A0A085LPZ2_9BILA</name>
<dbReference type="EMBL" id="KL363342">
    <property type="protein sequence ID" value="KFD47035.1"/>
    <property type="molecule type" value="Genomic_DNA"/>
</dbReference>
<sequence>MTAGASFAEVLNKVSSGSFPSRIAYRCLLLANTTDLPHTAAEMKYDGLLHKERLANCICETALSFMLRFRPLRQQNSSDDVIRDSILEQLERQPFPVRINLLCEFALCRKLAFVKLGSKISVFRFL</sequence>
<evidence type="ECO:0000313" key="4">
    <source>
        <dbReference type="Proteomes" id="UP000030764"/>
    </source>
</evidence>
<keyword evidence="4" id="KW-1185">Reference proteome</keyword>
<protein>
    <submittedName>
        <fullName evidence="2">Uncharacterized protein</fullName>
    </submittedName>
</protein>
<dbReference type="EMBL" id="KL367514">
    <property type="protein sequence ID" value="KFD67521.1"/>
    <property type="molecule type" value="Genomic_DNA"/>
</dbReference>
<evidence type="ECO:0000313" key="2">
    <source>
        <dbReference type="EMBL" id="KFD47038.1"/>
    </source>
</evidence>
<dbReference type="Proteomes" id="UP000030758">
    <property type="component" value="Unassembled WGS sequence"/>
</dbReference>
<evidence type="ECO:0000313" key="3">
    <source>
        <dbReference type="EMBL" id="KFD67521.1"/>
    </source>
</evidence>